<reference evidence="1 2" key="1">
    <citation type="submission" date="2015-06" db="EMBL/GenBank/DDBJ databases">
        <title>The Genome Sequence of Enterococcus hirae 88EA1.</title>
        <authorList>
            <consortium name="The Broad Institute Genomics Platform"/>
            <consortium name="The Broad Institute Genome Sequencing Center for Infectious Disease"/>
            <person name="Earl A.M."/>
            <person name="Van Tyne D."/>
            <person name="Lebreton F."/>
            <person name="Saavedra J.T."/>
            <person name="Gilmore M.S."/>
            <person name="Manson McGuire A."/>
            <person name="Clock S."/>
            <person name="Crupain M."/>
            <person name="Rangan U."/>
            <person name="Young S."/>
            <person name="Abouelleil A."/>
            <person name="Cao P."/>
            <person name="Chapman S.B."/>
            <person name="Griggs A."/>
            <person name="Priest M."/>
            <person name="Shea T."/>
            <person name="Wortman J."/>
            <person name="Nusbaum C."/>
            <person name="Birren B."/>
        </authorList>
    </citation>
    <scope>NUCLEOTIDE SEQUENCE [LARGE SCALE GENOMIC DNA]</scope>
    <source>
        <strain evidence="1 2">88EA1</strain>
    </source>
</reference>
<organism evidence="1 2">
    <name type="scientific">Enterococcus hirae</name>
    <dbReference type="NCBI Taxonomy" id="1354"/>
    <lineage>
        <taxon>Bacteria</taxon>
        <taxon>Bacillati</taxon>
        <taxon>Bacillota</taxon>
        <taxon>Bacilli</taxon>
        <taxon>Lactobacillales</taxon>
        <taxon>Enterococcaceae</taxon>
        <taxon>Enterococcus</taxon>
    </lineage>
</organism>
<dbReference type="AlphaFoldDB" id="A0AB37II17"/>
<evidence type="ECO:0000313" key="2">
    <source>
        <dbReference type="Proteomes" id="UP000253498"/>
    </source>
</evidence>
<proteinExistence type="predicted"/>
<comment type="caution">
    <text evidence="1">The sequence shown here is derived from an EMBL/GenBank/DDBJ whole genome shotgun (WGS) entry which is preliminary data.</text>
</comment>
<dbReference type="EMBL" id="LESJ01000003">
    <property type="protein sequence ID" value="RBT69521.1"/>
    <property type="molecule type" value="Genomic_DNA"/>
</dbReference>
<protein>
    <submittedName>
        <fullName evidence="1">Uncharacterized protein</fullName>
    </submittedName>
</protein>
<evidence type="ECO:0000313" key="1">
    <source>
        <dbReference type="EMBL" id="RBT69521.1"/>
    </source>
</evidence>
<name>A0AB37II17_ENTHR</name>
<dbReference type="Proteomes" id="UP000253498">
    <property type="component" value="Unassembled WGS sequence"/>
</dbReference>
<accession>A0AB37II17</accession>
<sequence length="148" mass="17643">MKIIKKNQMNYFNHLSDLFEKNPLAYFEIEKTIMDKYEIKGISLLLLLKREGKGLAFSELFYPPLKNIRDFMIARLMKECRQQAFIQLNEKYHQNGHKNAEITGQYISQTLCDKEEKHDLMAIRERLQKGFVASHTEEQRVKTEEKSR</sequence>
<gene>
    <name evidence="1" type="ORF">EB03_00567</name>
</gene>
<dbReference type="RefSeq" id="WP_096710415.1">
    <property type="nucleotide sequence ID" value="NZ_KZ846702.1"/>
</dbReference>